<name>A0ACB8QH63_9AGAM</name>
<evidence type="ECO:0000313" key="2">
    <source>
        <dbReference type="Proteomes" id="UP000814128"/>
    </source>
</evidence>
<keyword evidence="2" id="KW-1185">Reference proteome</keyword>
<gene>
    <name evidence="1" type="ORF">K488DRAFT_87203</name>
</gene>
<reference evidence="1" key="2">
    <citation type="journal article" date="2022" name="New Phytol.">
        <title>Evolutionary transition to the ectomycorrhizal habit in the genomes of a hyperdiverse lineage of mushroom-forming fungi.</title>
        <authorList>
            <person name="Looney B."/>
            <person name="Miyauchi S."/>
            <person name="Morin E."/>
            <person name="Drula E."/>
            <person name="Courty P.E."/>
            <person name="Kohler A."/>
            <person name="Kuo A."/>
            <person name="LaButti K."/>
            <person name="Pangilinan J."/>
            <person name="Lipzen A."/>
            <person name="Riley R."/>
            <person name="Andreopoulos W."/>
            <person name="He G."/>
            <person name="Johnson J."/>
            <person name="Nolan M."/>
            <person name="Tritt A."/>
            <person name="Barry K.W."/>
            <person name="Grigoriev I.V."/>
            <person name="Nagy L.G."/>
            <person name="Hibbett D."/>
            <person name="Henrissat B."/>
            <person name="Matheny P.B."/>
            <person name="Labbe J."/>
            <person name="Martin F.M."/>
        </authorList>
    </citation>
    <scope>NUCLEOTIDE SEQUENCE</scope>
    <source>
        <strain evidence="1">EC-137</strain>
    </source>
</reference>
<sequence length="862" mass="92303">MSRLPQPSSSRTPSKTSTATSSTSTPIRARTTSTVRPPAASPSTTRSPTISRLAPPSPSPSARRTPSPTKPPTSSIPSRVRTKSTPKPPPQTVPVSEPDTPRLSIKEAIALKRAEAKKAQEAAAAAKKPTGFWEGLENASPDAYGKPEVEEEVGRWGVRETIERARVSGQINLSSRSLACLPVALFEIHLGVTPESLEGLADPPLPPPRHPPREVPWFEQRDLEALKAWNNEIGAIQPEISLFGSLKNIDLHTNKLTTLPATFADLSHLAYLDLSHNTLTTLPPNFFALPALERLDLSHNALTALPFGLPFAPGTAYERKDDYFAPAVVRADRPLPALKILNVAHNTIRADAVDADNLPSSLRELDLSENPLGDATSLLRALASARDLERLRIARAQVPESTFSGPLLDNAPGAPFANLNLLDLEETVPGTLANSIKRALGCVPRTLVVGPPAARDSGHGKEASGHGSVDGGNAGELRIVVGKKDRREAWELEADRHAQMRRMRSRGALRDDAAPASPPPPSPAPAPARRSVLASKPEPKPASAPAPVMKEQWEIEAEQGLLTEGGRRRARALAAAAASTSASASTFTLFPTPSSTSSAQAIASKYYDGHARRLALPPALPPPASGHGRTLSLHTAARTAEDISLPLATLPLALIAAQAFAADLRVLELRNRRADVRFILGAPDVTMPRLEVLILEACGLTDDVPVSITSEPTRSTERTLEAIARIFHGLRELDLSYNSLSASSLSDAAWRALALSDTAHGRPGLRALRLRGNRLEALGALEGLAQTLFGPDAGPEEGRDRWTLDELDLRENALPTLPPPVGLLPLDVLLVEGNVFRVPARRVWEREGTKGLLGWLRARVEG</sequence>
<evidence type="ECO:0000313" key="1">
    <source>
        <dbReference type="EMBL" id="KAI0031043.1"/>
    </source>
</evidence>
<organism evidence="1 2">
    <name type="scientific">Vararia minispora EC-137</name>
    <dbReference type="NCBI Taxonomy" id="1314806"/>
    <lineage>
        <taxon>Eukaryota</taxon>
        <taxon>Fungi</taxon>
        <taxon>Dikarya</taxon>
        <taxon>Basidiomycota</taxon>
        <taxon>Agaricomycotina</taxon>
        <taxon>Agaricomycetes</taxon>
        <taxon>Russulales</taxon>
        <taxon>Lachnocladiaceae</taxon>
        <taxon>Vararia</taxon>
    </lineage>
</organism>
<dbReference type="EMBL" id="MU273595">
    <property type="protein sequence ID" value="KAI0031043.1"/>
    <property type="molecule type" value="Genomic_DNA"/>
</dbReference>
<comment type="caution">
    <text evidence="1">The sequence shown here is derived from an EMBL/GenBank/DDBJ whole genome shotgun (WGS) entry which is preliminary data.</text>
</comment>
<protein>
    <submittedName>
        <fullName evidence="1">Uncharacterized protein</fullName>
    </submittedName>
</protein>
<dbReference type="Proteomes" id="UP000814128">
    <property type="component" value="Unassembled WGS sequence"/>
</dbReference>
<reference evidence="1" key="1">
    <citation type="submission" date="2021-02" db="EMBL/GenBank/DDBJ databases">
        <authorList>
            <consortium name="DOE Joint Genome Institute"/>
            <person name="Ahrendt S."/>
            <person name="Looney B.P."/>
            <person name="Miyauchi S."/>
            <person name="Morin E."/>
            <person name="Drula E."/>
            <person name="Courty P.E."/>
            <person name="Chicoki N."/>
            <person name="Fauchery L."/>
            <person name="Kohler A."/>
            <person name="Kuo A."/>
            <person name="Labutti K."/>
            <person name="Pangilinan J."/>
            <person name="Lipzen A."/>
            <person name="Riley R."/>
            <person name="Andreopoulos W."/>
            <person name="He G."/>
            <person name="Johnson J."/>
            <person name="Barry K.W."/>
            <person name="Grigoriev I.V."/>
            <person name="Nagy L."/>
            <person name="Hibbett D."/>
            <person name="Henrissat B."/>
            <person name="Matheny P.B."/>
            <person name="Labbe J."/>
            <person name="Martin F."/>
        </authorList>
    </citation>
    <scope>NUCLEOTIDE SEQUENCE</scope>
    <source>
        <strain evidence="1">EC-137</strain>
    </source>
</reference>
<accession>A0ACB8QH63</accession>
<proteinExistence type="predicted"/>